<gene>
    <name evidence="4" type="ORF">FRUB_05366</name>
</gene>
<sequence>MTVRPFTVAVDGRVVHDEVRRGIAKTTIAVYRALAVARPMWQFRVFHRSPATDDPFVGFPNVQSIRINIRGDRFDLWSKLRLPLATGASRADVFHAPAGLAPRFPLAPLVTTIHDLIPLDTRPNDPDVQVWAGNVRRAARRARRILTVSQHARSRIVDLLGVDPAKISVVQWGTNFISEQSDSIDGNPIRERYGIPPAVDYVLHFGMADPRKNTARVLDAWAALPAAVREAALLVVVGLQGAARDQFTEAARRLGIVDRVRLHGYAPEEDVRGLLAGATVLCYPTLYEGFGLPVLDGFAAGVPVLTGNLTSLPEVAGDAALVVDPTDTAAITAGLARLLTDADLRAVLVERGRRRVRAFTWAAAADEIAAVFEAAAGRRTS</sequence>
<evidence type="ECO:0000259" key="3">
    <source>
        <dbReference type="Pfam" id="PF13439"/>
    </source>
</evidence>
<dbReference type="PANTHER" id="PTHR46401:SF2">
    <property type="entry name" value="GLYCOSYLTRANSFERASE WBBK-RELATED"/>
    <property type="match status" value="1"/>
</dbReference>
<dbReference type="SUPFAM" id="SSF53756">
    <property type="entry name" value="UDP-Glycosyltransferase/glycogen phosphorylase"/>
    <property type="match status" value="1"/>
</dbReference>
<dbReference type="CDD" id="cd03809">
    <property type="entry name" value="GT4_MtfB-like"/>
    <property type="match status" value="1"/>
</dbReference>
<proteinExistence type="predicted"/>
<evidence type="ECO:0000313" key="5">
    <source>
        <dbReference type="Proteomes" id="UP000214646"/>
    </source>
</evidence>
<feature type="domain" description="Glycosyl transferase family 1" evidence="2">
    <location>
        <begin position="189"/>
        <end position="355"/>
    </location>
</feature>
<dbReference type="Pfam" id="PF00534">
    <property type="entry name" value="Glycos_transf_1"/>
    <property type="match status" value="1"/>
</dbReference>
<dbReference type="GO" id="GO:0009103">
    <property type="term" value="P:lipopolysaccharide biosynthetic process"/>
    <property type="evidence" value="ECO:0007669"/>
    <property type="project" value="TreeGrafter"/>
</dbReference>
<dbReference type="AlphaFoldDB" id="A0A225DW69"/>
<organism evidence="4 5">
    <name type="scientific">Fimbriiglobus ruber</name>
    <dbReference type="NCBI Taxonomy" id="1908690"/>
    <lineage>
        <taxon>Bacteria</taxon>
        <taxon>Pseudomonadati</taxon>
        <taxon>Planctomycetota</taxon>
        <taxon>Planctomycetia</taxon>
        <taxon>Gemmatales</taxon>
        <taxon>Gemmataceae</taxon>
        <taxon>Fimbriiglobus</taxon>
    </lineage>
</organism>
<accession>A0A225DW69</accession>
<evidence type="ECO:0000259" key="2">
    <source>
        <dbReference type="Pfam" id="PF00534"/>
    </source>
</evidence>
<dbReference type="InterPro" id="IPR001296">
    <property type="entry name" value="Glyco_trans_1"/>
</dbReference>
<reference evidence="5" key="1">
    <citation type="submission" date="2017-06" db="EMBL/GenBank/DDBJ databases">
        <title>Genome analysis of Fimbriiglobus ruber SP5, the first member of the order Planctomycetales with confirmed chitinolytic capability.</title>
        <authorList>
            <person name="Ravin N.V."/>
            <person name="Rakitin A.L."/>
            <person name="Ivanova A.A."/>
            <person name="Beletsky A.V."/>
            <person name="Kulichevskaya I.S."/>
            <person name="Mardanov A.V."/>
            <person name="Dedysh S.N."/>
        </authorList>
    </citation>
    <scope>NUCLEOTIDE SEQUENCE [LARGE SCALE GENOMIC DNA]</scope>
    <source>
        <strain evidence="5">SP5</strain>
    </source>
</reference>
<dbReference type="OrthoDB" id="283384at2"/>
<dbReference type="PANTHER" id="PTHR46401">
    <property type="entry name" value="GLYCOSYLTRANSFERASE WBBK-RELATED"/>
    <property type="match status" value="1"/>
</dbReference>
<dbReference type="Gene3D" id="3.40.50.2000">
    <property type="entry name" value="Glycogen Phosphorylase B"/>
    <property type="match status" value="2"/>
</dbReference>
<name>A0A225DW69_9BACT</name>
<dbReference type="InterPro" id="IPR028098">
    <property type="entry name" value="Glyco_trans_4-like_N"/>
</dbReference>
<evidence type="ECO:0000256" key="1">
    <source>
        <dbReference type="ARBA" id="ARBA00022679"/>
    </source>
</evidence>
<dbReference type="EMBL" id="NIDE01000008">
    <property type="protein sequence ID" value="OWK40447.1"/>
    <property type="molecule type" value="Genomic_DNA"/>
</dbReference>
<keyword evidence="5" id="KW-1185">Reference proteome</keyword>
<evidence type="ECO:0000313" key="4">
    <source>
        <dbReference type="EMBL" id="OWK40447.1"/>
    </source>
</evidence>
<dbReference type="Proteomes" id="UP000214646">
    <property type="component" value="Unassembled WGS sequence"/>
</dbReference>
<keyword evidence="1 4" id="KW-0808">Transferase</keyword>
<dbReference type="RefSeq" id="WP_088256357.1">
    <property type="nucleotide sequence ID" value="NZ_NIDE01000008.1"/>
</dbReference>
<protein>
    <submittedName>
        <fullName evidence="4">Glycosyltransferase</fullName>
    </submittedName>
</protein>
<comment type="caution">
    <text evidence="4">The sequence shown here is derived from an EMBL/GenBank/DDBJ whole genome shotgun (WGS) entry which is preliminary data.</text>
</comment>
<dbReference type="GO" id="GO:0016757">
    <property type="term" value="F:glycosyltransferase activity"/>
    <property type="evidence" value="ECO:0007669"/>
    <property type="project" value="InterPro"/>
</dbReference>
<dbReference type="Pfam" id="PF13439">
    <property type="entry name" value="Glyco_transf_4"/>
    <property type="match status" value="1"/>
</dbReference>
<feature type="domain" description="Glycosyltransferase subfamily 4-like N-terminal" evidence="3">
    <location>
        <begin position="41"/>
        <end position="173"/>
    </location>
</feature>